<evidence type="ECO:0000313" key="3">
    <source>
        <dbReference type="Proteomes" id="UP000282386"/>
    </source>
</evidence>
<dbReference type="AlphaFoldDB" id="A0A7Z9A1F5"/>
<evidence type="ECO:0000256" key="1">
    <source>
        <dbReference type="SAM" id="SignalP"/>
    </source>
</evidence>
<dbReference type="EMBL" id="LR134479">
    <property type="protein sequence ID" value="VEI22079.1"/>
    <property type="molecule type" value="Genomic_DNA"/>
</dbReference>
<name>A0A7Z9A1F5_9MICC</name>
<evidence type="ECO:0008006" key="4">
    <source>
        <dbReference type="Google" id="ProtNLM"/>
    </source>
</evidence>
<keyword evidence="1" id="KW-0732">Signal</keyword>
<feature type="chain" id="PRO_5031417606" description="Secreted protein" evidence="1">
    <location>
        <begin position="29"/>
        <end position="115"/>
    </location>
</feature>
<sequence length="115" mass="12719">MRKPLKRVLLASAAGAVLATGAGVPAHAAPNDSNLVPPYHRTNIYLQILGPGKGWCRSVTLKFDSPPPMKKQKPRYETVTVCNKDVVVKRFVSNHTRDTISSDVRYPYPYPTIDT</sequence>
<organism evidence="2 3">
    <name type="scientific">Rothia aeria</name>
    <dbReference type="NCBI Taxonomy" id="172042"/>
    <lineage>
        <taxon>Bacteria</taxon>
        <taxon>Bacillati</taxon>
        <taxon>Actinomycetota</taxon>
        <taxon>Actinomycetes</taxon>
        <taxon>Micrococcales</taxon>
        <taxon>Micrococcaceae</taxon>
        <taxon>Rothia</taxon>
    </lineage>
</organism>
<protein>
    <recommendedName>
        <fullName evidence="4">Secreted protein</fullName>
    </recommendedName>
</protein>
<dbReference type="Proteomes" id="UP000282386">
    <property type="component" value="Chromosome"/>
</dbReference>
<gene>
    <name evidence="2" type="ORF">NCTC10207_00145</name>
</gene>
<accession>A0A7Z9A1F5</accession>
<proteinExistence type="predicted"/>
<reference evidence="2 3" key="1">
    <citation type="submission" date="2018-12" db="EMBL/GenBank/DDBJ databases">
        <authorList>
            <consortium name="Pathogen Informatics"/>
        </authorList>
    </citation>
    <scope>NUCLEOTIDE SEQUENCE [LARGE SCALE GENOMIC DNA]</scope>
    <source>
        <strain evidence="2 3">NCTC10207</strain>
    </source>
</reference>
<evidence type="ECO:0000313" key="2">
    <source>
        <dbReference type="EMBL" id="VEI22079.1"/>
    </source>
</evidence>
<feature type="signal peptide" evidence="1">
    <location>
        <begin position="1"/>
        <end position="28"/>
    </location>
</feature>